<feature type="compositionally biased region" description="Polar residues" evidence="6">
    <location>
        <begin position="147"/>
        <end position="167"/>
    </location>
</feature>
<sequence>MSVELNPPELGFKRPFNEERAVSLQLTNSTAESVAFKVKTTAPKQYCVRPNSGIIRPHDHVEVQVLLQAMKEEPPLDYKCRDKFLVQSVALDSSHNPDDGLTTLWSAIEKTSKSSIQEKKIRVNFLAPGAPTPNGVSSEMEEKPPSYTATSPSPQFDSPAPQKSTVGDSARSAAEATGVAGAAAAVSSAIPTSQEELKSQLAAAQAQIAKLTQDMKDPAVRQRKAAQAEEKVQTVVQQSQSGGVPLHIVAALCLFSFLVAWLFF</sequence>
<dbReference type="GO" id="GO:0035091">
    <property type="term" value="F:phosphatidylinositol binding"/>
    <property type="evidence" value="ECO:0007669"/>
    <property type="project" value="UniProtKB-ARBA"/>
</dbReference>
<dbReference type="PANTHER" id="PTHR10809">
    <property type="entry name" value="VESICLE-ASSOCIATED MEMBRANE PROTEIN-ASSOCIATED PROTEIN"/>
    <property type="match status" value="1"/>
</dbReference>
<dbReference type="HOGENOM" id="CLU_032848_1_1_1"/>
<name>W2RYR8_CYPE1</name>
<dbReference type="SUPFAM" id="SSF49354">
    <property type="entry name" value="PapD-like"/>
    <property type="match status" value="1"/>
</dbReference>
<dbReference type="GO" id="GO:0001786">
    <property type="term" value="F:phosphatidylserine binding"/>
    <property type="evidence" value="ECO:0007669"/>
    <property type="project" value="UniProtKB-ARBA"/>
</dbReference>
<dbReference type="GO" id="GO:0160214">
    <property type="term" value="F:endoplasmic reticulum-plasma membrane adaptor activity"/>
    <property type="evidence" value="ECO:0007669"/>
    <property type="project" value="UniProtKB-ARBA"/>
</dbReference>
<reference evidence="9 10" key="1">
    <citation type="submission" date="2013-03" db="EMBL/GenBank/DDBJ databases">
        <title>The Genome Sequence of Phialophora europaea CBS 101466.</title>
        <authorList>
            <consortium name="The Broad Institute Genomics Platform"/>
            <person name="Cuomo C."/>
            <person name="de Hoog S."/>
            <person name="Gorbushina A."/>
            <person name="Walker B."/>
            <person name="Young S.K."/>
            <person name="Zeng Q."/>
            <person name="Gargeya S."/>
            <person name="Fitzgerald M."/>
            <person name="Haas B."/>
            <person name="Abouelleil A."/>
            <person name="Allen A.W."/>
            <person name="Alvarado L."/>
            <person name="Arachchi H.M."/>
            <person name="Berlin A.M."/>
            <person name="Chapman S.B."/>
            <person name="Gainer-Dewar J."/>
            <person name="Goldberg J."/>
            <person name="Griggs A."/>
            <person name="Gujja S."/>
            <person name="Hansen M."/>
            <person name="Howarth C."/>
            <person name="Imamovic A."/>
            <person name="Ireland A."/>
            <person name="Larimer J."/>
            <person name="McCowan C."/>
            <person name="Murphy C."/>
            <person name="Pearson M."/>
            <person name="Poon T.W."/>
            <person name="Priest M."/>
            <person name="Roberts A."/>
            <person name="Saif S."/>
            <person name="Shea T."/>
            <person name="Sisk P."/>
            <person name="Sykes S."/>
            <person name="Wortman J."/>
            <person name="Nusbaum C."/>
            <person name="Birren B."/>
        </authorList>
    </citation>
    <scope>NUCLEOTIDE SEQUENCE [LARGE SCALE GENOMIC DNA]</scope>
    <source>
        <strain evidence="9 10">CBS 101466</strain>
    </source>
</reference>
<keyword evidence="3 7" id="KW-0812">Transmembrane</keyword>
<dbReference type="PROSITE" id="PS50202">
    <property type="entry name" value="MSP"/>
    <property type="match status" value="1"/>
</dbReference>
<dbReference type="GO" id="GO:0140506">
    <property type="term" value="F:endoplasmic reticulum-autophagosome adaptor activity"/>
    <property type="evidence" value="ECO:0007669"/>
    <property type="project" value="UniProtKB-ARBA"/>
</dbReference>
<keyword evidence="4 7" id="KW-1133">Transmembrane helix</keyword>
<evidence type="ECO:0000256" key="7">
    <source>
        <dbReference type="SAM" id="Phobius"/>
    </source>
</evidence>
<dbReference type="Proteomes" id="UP000030752">
    <property type="component" value="Unassembled WGS sequence"/>
</dbReference>
<dbReference type="GO" id="GO:0090158">
    <property type="term" value="P:endoplasmic reticulum membrane organization"/>
    <property type="evidence" value="ECO:0007669"/>
    <property type="project" value="TreeGrafter"/>
</dbReference>
<evidence type="ECO:0000256" key="2">
    <source>
        <dbReference type="ARBA" id="ARBA00008932"/>
    </source>
</evidence>
<dbReference type="AlphaFoldDB" id="W2RYR8"/>
<evidence type="ECO:0000256" key="1">
    <source>
        <dbReference type="ARBA" id="ARBA00004163"/>
    </source>
</evidence>
<dbReference type="RefSeq" id="XP_008716106.1">
    <property type="nucleotide sequence ID" value="XM_008717884.1"/>
</dbReference>
<feature type="region of interest" description="Disordered" evidence="6">
    <location>
        <begin position="126"/>
        <end position="168"/>
    </location>
</feature>
<dbReference type="Gene3D" id="2.60.40.10">
    <property type="entry name" value="Immunoglobulins"/>
    <property type="match status" value="1"/>
</dbReference>
<dbReference type="GeneID" id="19970872"/>
<dbReference type="GO" id="GO:0007009">
    <property type="term" value="P:plasma membrane organization"/>
    <property type="evidence" value="ECO:0007669"/>
    <property type="project" value="UniProtKB-ARBA"/>
</dbReference>
<dbReference type="GO" id="GO:0061817">
    <property type="term" value="P:endoplasmic reticulum-plasma membrane tethering"/>
    <property type="evidence" value="ECO:0007669"/>
    <property type="project" value="UniProtKB-ARBA"/>
</dbReference>
<dbReference type="FunCoup" id="W2RYR8">
    <property type="interactions" value="556"/>
</dbReference>
<dbReference type="GO" id="GO:0005886">
    <property type="term" value="C:plasma membrane"/>
    <property type="evidence" value="ECO:0007669"/>
    <property type="project" value="TreeGrafter"/>
</dbReference>
<gene>
    <name evidence="9" type="ORF">HMPREF1541_03533</name>
</gene>
<evidence type="ECO:0000313" key="10">
    <source>
        <dbReference type="Proteomes" id="UP000030752"/>
    </source>
</evidence>
<dbReference type="GO" id="GO:0160219">
    <property type="term" value="C:cortical endoplasmic reticulum membrane"/>
    <property type="evidence" value="ECO:0007669"/>
    <property type="project" value="UniProtKB-ARBA"/>
</dbReference>
<dbReference type="STRING" id="1220924.W2RYR8"/>
<evidence type="ECO:0000256" key="3">
    <source>
        <dbReference type="ARBA" id="ARBA00022692"/>
    </source>
</evidence>
<dbReference type="InterPro" id="IPR000535">
    <property type="entry name" value="MSP_dom"/>
</dbReference>
<dbReference type="eggNOG" id="KOG0439">
    <property type="taxonomic scope" value="Eukaryota"/>
</dbReference>
<keyword evidence="10" id="KW-1185">Reference proteome</keyword>
<dbReference type="InParanoid" id="W2RYR8"/>
<dbReference type="GO" id="GO:0061709">
    <property type="term" value="P:reticulophagy"/>
    <property type="evidence" value="ECO:0007669"/>
    <property type="project" value="UniProtKB-ARBA"/>
</dbReference>
<accession>W2RYR8</accession>
<dbReference type="GO" id="GO:0051685">
    <property type="term" value="P:maintenance of ER location"/>
    <property type="evidence" value="ECO:0007669"/>
    <property type="project" value="UniProtKB-ARBA"/>
</dbReference>
<evidence type="ECO:0000313" key="9">
    <source>
        <dbReference type="EMBL" id="ETN41597.1"/>
    </source>
</evidence>
<dbReference type="InterPro" id="IPR016763">
    <property type="entry name" value="VAP"/>
</dbReference>
<dbReference type="InterPro" id="IPR008962">
    <property type="entry name" value="PapD-like_sf"/>
</dbReference>
<dbReference type="GO" id="GO:0033149">
    <property type="term" value="F:FFAT motif binding"/>
    <property type="evidence" value="ECO:0007669"/>
    <property type="project" value="TreeGrafter"/>
</dbReference>
<dbReference type="EMBL" id="KB822719">
    <property type="protein sequence ID" value="ETN41597.1"/>
    <property type="molecule type" value="Genomic_DNA"/>
</dbReference>
<dbReference type="InterPro" id="IPR013783">
    <property type="entry name" value="Ig-like_fold"/>
</dbReference>
<evidence type="ECO:0000256" key="5">
    <source>
        <dbReference type="ARBA" id="ARBA00023136"/>
    </source>
</evidence>
<comment type="subcellular location">
    <subcellularLocation>
        <location evidence="1">Endoplasmic reticulum membrane</location>
        <topology evidence="1">Single-pass type IV membrane protein</topology>
    </subcellularLocation>
</comment>
<keyword evidence="5 7" id="KW-0472">Membrane</keyword>
<dbReference type="PANTHER" id="PTHR10809:SF6">
    <property type="entry name" value="AT11025P-RELATED"/>
    <property type="match status" value="1"/>
</dbReference>
<evidence type="ECO:0000256" key="6">
    <source>
        <dbReference type="SAM" id="MobiDB-lite"/>
    </source>
</evidence>
<dbReference type="PIRSF" id="PIRSF019693">
    <property type="entry name" value="VAMP-associated"/>
    <property type="match status" value="1"/>
</dbReference>
<organism evidence="9 10">
    <name type="scientific">Cyphellophora europaea (strain CBS 101466)</name>
    <name type="common">Phialophora europaea</name>
    <dbReference type="NCBI Taxonomy" id="1220924"/>
    <lineage>
        <taxon>Eukaryota</taxon>
        <taxon>Fungi</taxon>
        <taxon>Dikarya</taxon>
        <taxon>Ascomycota</taxon>
        <taxon>Pezizomycotina</taxon>
        <taxon>Eurotiomycetes</taxon>
        <taxon>Chaetothyriomycetidae</taxon>
        <taxon>Chaetothyriales</taxon>
        <taxon>Cyphellophoraceae</taxon>
        <taxon>Cyphellophora</taxon>
    </lineage>
</organism>
<proteinExistence type="inferred from homology"/>
<evidence type="ECO:0000259" key="8">
    <source>
        <dbReference type="PROSITE" id="PS50202"/>
    </source>
</evidence>
<dbReference type="OrthoDB" id="264603at2759"/>
<feature type="domain" description="MSP" evidence="8">
    <location>
        <begin position="2"/>
        <end position="126"/>
    </location>
</feature>
<dbReference type="FunFam" id="2.60.40.10:FF:000813">
    <property type="entry name" value="Vesicle-associated protein 1-1"/>
    <property type="match status" value="1"/>
</dbReference>
<dbReference type="Pfam" id="PF00635">
    <property type="entry name" value="Motile_Sperm"/>
    <property type="match status" value="1"/>
</dbReference>
<dbReference type="VEuPathDB" id="FungiDB:HMPREF1541_03533"/>
<feature type="transmembrane region" description="Helical" evidence="7">
    <location>
        <begin position="244"/>
        <end position="263"/>
    </location>
</feature>
<protein>
    <recommendedName>
        <fullName evidence="8">MSP domain-containing protein</fullName>
    </recommendedName>
</protein>
<comment type="similarity">
    <text evidence="2">Belongs to the VAMP-associated protein (VAP) (TC 9.B.17) family.</text>
</comment>
<dbReference type="GO" id="GO:1902647">
    <property type="term" value="P:negative regulation of 1-phosphatidyl-1D-myo-inositol 4,5-bisphosphate biosynthetic process"/>
    <property type="evidence" value="ECO:0007669"/>
    <property type="project" value="UniProtKB-ARBA"/>
</dbReference>
<evidence type="ECO:0000256" key="4">
    <source>
        <dbReference type="ARBA" id="ARBA00022989"/>
    </source>
</evidence>